<dbReference type="AlphaFoldDB" id="A0A1V3IT52"/>
<feature type="transmembrane region" description="Helical" evidence="1">
    <location>
        <begin position="83"/>
        <end position="102"/>
    </location>
</feature>
<feature type="transmembrane region" description="Helical" evidence="1">
    <location>
        <begin position="18"/>
        <end position="39"/>
    </location>
</feature>
<evidence type="ECO:0000313" key="3">
    <source>
        <dbReference type="Proteomes" id="UP000188728"/>
    </source>
</evidence>
<evidence type="ECO:0000313" key="2">
    <source>
        <dbReference type="EMBL" id="OOF45220.1"/>
    </source>
</evidence>
<evidence type="ECO:0008006" key="4">
    <source>
        <dbReference type="Google" id="ProtNLM"/>
    </source>
</evidence>
<name>A0A1V3IT52_9PAST</name>
<accession>A0A1V3IT52</accession>
<gene>
    <name evidence="2" type="ORF">BKK51_07255</name>
</gene>
<keyword evidence="1" id="KW-0472">Membrane</keyword>
<reference evidence="2 3" key="1">
    <citation type="submission" date="2016-10" db="EMBL/GenBank/DDBJ databases">
        <title>Rodentibacter gen. nov. and new species.</title>
        <authorList>
            <person name="Christensen H."/>
        </authorList>
    </citation>
    <scope>NUCLEOTIDE SEQUENCE [LARGE SCALE GENOMIC DNA]</scope>
    <source>
        <strain evidence="2 3">H1983213011</strain>
    </source>
</reference>
<organism evidence="2 3">
    <name type="scientific">Rodentibacter trehalosifermentans</name>
    <dbReference type="NCBI Taxonomy" id="1908263"/>
    <lineage>
        <taxon>Bacteria</taxon>
        <taxon>Pseudomonadati</taxon>
        <taxon>Pseudomonadota</taxon>
        <taxon>Gammaproteobacteria</taxon>
        <taxon>Pasteurellales</taxon>
        <taxon>Pasteurellaceae</taxon>
        <taxon>Rodentibacter</taxon>
    </lineage>
</organism>
<evidence type="ECO:0000256" key="1">
    <source>
        <dbReference type="SAM" id="Phobius"/>
    </source>
</evidence>
<dbReference type="RefSeq" id="WP_077474199.1">
    <property type="nucleotide sequence ID" value="NZ_MLHK01000035.1"/>
</dbReference>
<dbReference type="Pfam" id="PF05656">
    <property type="entry name" value="DUF805"/>
    <property type="match status" value="1"/>
</dbReference>
<dbReference type="InterPro" id="IPR008523">
    <property type="entry name" value="DUF805"/>
</dbReference>
<proteinExistence type="predicted"/>
<sequence>MQNTQAPLKKDILNRKGYIIFFLIYFSLSVILAYLLTVFNVKSDMSIVIFVVGLIIFFVKYAFARRRMADIGWKNKVFTGLFWIIWIFPLTEIIAHIILMSIKGKDIK</sequence>
<protein>
    <recommendedName>
        <fullName evidence="4">DUF805 domain-containing protein</fullName>
    </recommendedName>
</protein>
<dbReference type="EMBL" id="MLHK01000035">
    <property type="protein sequence ID" value="OOF45220.1"/>
    <property type="molecule type" value="Genomic_DNA"/>
</dbReference>
<keyword evidence="1" id="KW-0812">Transmembrane</keyword>
<feature type="transmembrane region" description="Helical" evidence="1">
    <location>
        <begin position="45"/>
        <end position="63"/>
    </location>
</feature>
<comment type="caution">
    <text evidence="2">The sequence shown here is derived from an EMBL/GenBank/DDBJ whole genome shotgun (WGS) entry which is preliminary data.</text>
</comment>
<dbReference type="GO" id="GO:0016020">
    <property type="term" value="C:membrane"/>
    <property type="evidence" value="ECO:0007669"/>
    <property type="project" value="InterPro"/>
</dbReference>
<keyword evidence="1" id="KW-1133">Transmembrane helix</keyword>
<dbReference type="Proteomes" id="UP000188728">
    <property type="component" value="Unassembled WGS sequence"/>
</dbReference>